<dbReference type="Pfam" id="PF03534">
    <property type="entry name" value="SpvB"/>
    <property type="match status" value="1"/>
</dbReference>
<evidence type="ECO:0000259" key="5">
    <source>
        <dbReference type="Pfam" id="PF12256"/>
    </source>
</evidence>
<feature type="domain" description="Insecticide toxin TcdB middle/C-terminal" evidence="4">
    <location>
        <begin position="866"/>
        <end position="1014"/>
    </location>
</feature>
<evidence type="ECO:0000313" key="6">
    <source>
        <dbReference type="EMBL" id="AZE50341.1"/>
    </source>
</evidence>
<dbReference type="Proteomes" id="UP000268048">
    <property type="component" value="Chromosome"/>
</dbReference>
<protein>
    <submittedName>
        <fullName evidence="6">Toxin subunit</fullName>
    </submittedName>
</protein>
<evidence type="ECO:0000256" key="2">
    <source>
        <dbReference type="ARBA" id="ARBA00022525"/>
    </source>
</evidence>
<evidence type="ECO:0000313" key="7">
    <source>
        <dbReference type="Proteomes" id="UP000268048"/>
    </source>
</evidence>
<comment type="subcellular location">
    <subcellularLocation>
        <location evidence="1">Secreted</location>
    </subcellularLocation>
</comment>
<proteinExistence type="predicted"/>
<dbReference type="InterPro" id="IPR022044">
    <property type="entry name" value="TcdB_toxin_mid/C"/>
</dbReference>
<sequence>MNTNGQDTVAVSLPSLPKGGGSISGMGETLTGGGMTGAATLTIPLPVTPGRGYAPNLSLAYNSSQGNGAFGIGWGVPLLTIQRRTSKGVPRYLGNDDYLAPNGEVMVAELDASGAPLSTQVSQYGGLPLGQTYTVTRYFPRVMDDFDRIERWQDQSGREFWLIHGSDGQLHCLGKQPESRIADPSDPENKVGQWLLDESCTPNGEHICYFYRAENTTNVDMQGQEAQRTQTANRYLVQVRYGNATPYTPLYAWGGVPAADQPQWLFTLMFDYGERTLDALLEPSWTPTQTWPCRRDSFSDYSLGFEVRTHRLCHQVLMFHHFPAELGNAETLVSRLLLRYEQTPQLSRLLTAQSLAYESDGALQSLPPLELSYTAFRAEFSSDNYQDRLTFSGWNDGIQYQLVDLYGEGVPGVLYQLADDWRYQSPQRGDGAPDVISYSAWESLPTIPSMSPGHTRLMDLSGDGRLDWIVAQPLLAGYFTLNPDRQWSHFIPFPAFPVEFLQESAQLADLVGGGLSDLALIGPKSVRLYPNHRSAGFGRAMNVAHTDAQELPVFDHDPAALVAFSDVLGSGQSHLVSIRYNALQCWPNLGWGRFGQCLNLNAPQFNPETFNPTRVFLADIDGSGATDLIYAESDHFKIYMNQSGNGFATEPLILPMPTGVRYDMLDQVSWVDLEGTGTASLVLTISHMTPAHWSYPFSATKPYLLQSINNNLGAATTLTYRSSAQEWLDEKKANPNSVCHLPFPLPLLASTVSLDEVTGNRLSQTYHYRQGVYAGVDREFRGFGYVEHWDTNDLAVPTRQDLPNTAPALTKSWFDTGLEQKQTTPACSPYQDPAMFQLGPPRFTTFNPATGDDELLETMDSSTRYQLYRALKGRVLRVEVYDADDASSQNSVPYSVQTWQYQVRLVQSTDPTHPYCVALPSQLEELTVTYDRIASDPQVHQTVCLKSDAFGAPIWSVDLSYARRVRPSSNPYLPAVPDNQWLSSYDDSQQALRIVETRQTLYNLIEPHVWHLGLPYQQRQNVITAPSGYSGYPANATGLDYTTLRLPNGVLGANQTRVLAGQEVTYYFNASGTAALPVGTPPPPLALTHHVDTAELDEEMLLVYGSVTDLTTALSNAGYSQQPVVLAETGATPAQVWVISHDYTGYVDATGAWLPFCLPRTQQRTLIVGAQHLEYDTNYCVVNGVIDALGNTTRATYNYKFLKPWQVIDPNLNRQEVLFDALGRVLASSFYGTQLASDNTPSAVGFAPVSEFNTQAPPLSSIDTALTDPAGALQNAATVSLYDPYSWMGTLPSSALLAYVAPDAVAALWQVLQDVHLITASGQLLAKGRRWAENPSELPEIPMGLSTAFQSVSHNPVHSAVLAADQFPDSASAAQIQIMLVYSDGFGRNLQSQQKTVPGLALVISDDGQLTEDAFGQPLILDTTPNDRWIVSGRVDYNNKGLPVHRYQPYFVDQPRYVNDSSTRQWGYADTYYYDPLSRERLMVTALGYQQRQSYYPWFSIVEDLNDTLNEVLSS</sequence>
<dbReference type="InterPro" id="IPR022045">
    <property type="entry name" value="TcdB_toxin_mid/N"/>
</dbReference>
<dbReference type="Pfam" id="PF12256">
    <property type="entry name" value="TcdB_toxin_midN"/>
    <property type="match status" value="1"/>
</dbReference>
<dbReference type="EMBL" id="CP027753">
    <property type="protein sequence ID" value="AZE50341.1"/>
    <property type="molecule type" value="Genomic_DNA"/>
</dbReference>
<dbReference type="Pfam" id="PF12255">
    <property type="entry name" value="TcdB_toxin_midC"/>
    <property type="match status" value="1"/>
</dbReference>
<dbReference type="PRINTS" id="PR01341">
    <property type="entry name" value="SALSPVBPROT"/>
</dbReference>
<dbReference type="SUPFAM" id="SSF69318">
    <property type="entry name" value="Integrin alpha N-terminal domain"/>
    <property type="match status" value="1"/>
</dbReference>
<organism evidence="6 7">
    <name type="scientific">Pseudomonas chlororaphis</name>
    <dbReference type="NCBI Taxonomy" id="587753"/>
    <lineage>
        <taxon>Bacteria</taxon>
        <taxon>Pseudomonadati</taxon>
        <taxon>Pseudomonadota</taxon>
        <taxon>Gammaproteobacteria</taxon>
        <taxon>Pseudomonadales</taxon>
        <taxon>Pseudomonadaceae</taxon>
        <taxon>Pseudomonas</taxon>
    </lineage>
</organism>
<evidence type="ECO:0000256" key="3">
    <source>
        <dbReference type="ARBA" id="ARBA00023026"/>
    </source>
</evidence>
<name>A0A3G7TTW4_9PSED</name>
<gene>
    <name evidence="6" type="ORF">C4K04_4686</name>
</gene>
<reference evidence="6 7" key="1">
    <citation type="submission" date="2018-03" db="EMBL/GenBank/DDBJ databases">
        <title>Diversity of phytobeneficial traits revealed by whole-genome analysis of worldwide-isolated phenazine-producing Pseudomonas spp.</title>
        <authorList>
            <person name="Biessy A."/>
            <person name="Novinscak A."/>
            <person name="Blom J."/>
            <person name="Leger G."/>
            <person name="Thomashow L.S."/>
            <person name="Cazorla F.M."/>
            <person name="Josic D."/>
            <person name="Filion M."/>
        </authorList>
    </citation>
    <scope>NUCLEOTIDE SEQUENCE [LARGE SCALE GENOMIC DNA]</scope>
    <source>
        <strain evidence="6 7">B25</strain>
    </source>
</reference>
<feature type="domain" description="Insecticide toxin TcdB middle/N-terminal" evidence="5">
    <location>
        <begin position="655"/>
        <end position="793"/>
    </location>
</feature>
<dbReference type="InterPro" id="IPR003284">
    <property type="entry name" value="Sal_SpvB"/>
</dbReference>
<keyword evidence="2" id="KW-0964">Secreted</keyword>
<dbReference type="GO" id="GO:0005737">
    <property type="term" value="C:cytoplasm"/>
    <property type="evidence" value="ECO:0007669"/>
    <property type="project" value="InterPro"/>
</dbReference>
<dbReference type="InterPro" id="IPR028994">
    <property type="entry name" value="Integrin_alpha_N"/>
</dbReference>
<evidence type="ECO:0000259" key="4">
    <source>
        <dbReference type="Pfam" id="PF12255"/>
    </source>
</evidence>
<dbReference type="GO" id="GO:0005576">
    <property type="term" value="C:extracellular region"/>
    <property type="evidence" value="ECO:0007669"/>
    <property type="project" value="UniProtKB-SubCell"/>
</dbReference>
<dbReference type="RefSeq" id="WP_206429757.1">
    <property type="nucleotide sequence ID" value="NZ_CP027753.1"/>
</dbReference>
<accession>A0A3G7TTW4</accession>
<keyword evidence="3" id="KW-0843">Virulence</keyword>
<evidence type="ECO:0000256" key="1">
    <source>
        <dbReference type="ARBA" id="ARBA00004613"/>
    </source>
</evidence>